<sequence>MHQGKLSPRPLPVEGDPCLVPDFGFLGLIRPGHELLHALGLLFGDPRAPGHNTGKSSEGHLTSPWSGSPNSTRRGHLLPPEPGIRNPTVCLQVNDTLAFLVTREHYPEYDL</sequence>
<dbReference type="InParanoid" id="M3XWC0"/>
<name>M3XWC0_MUSPF</name>
<accession>M3XWC0</accession>
<feature type="compositionally biased region" description="Polar residues" evidence="1">
    <location>
        <begin position="53"/>
        <end position="72"/>
    </location>
</feature>
<reference evidence="2" key="1">
    <citation type="submission" date="2024-06" db="UniProtKB">
        <authorList>
            <consortium name="Ensembl"/>
        </authorList>
    </citation>
    <scope>IDENTIFICATION</scope>
</reference>
<dbReference type="STRING" id="9669.ENSMPUP00000003370"/>
<dbReference type="AlphaFoldDB" id="M3XWC0"/>
<feature type="region of interest" description="Disordered" evidence="1">
    <location>
        <begin position="46"/>
        <end position="85"/>
    </location>
</feature>
<dbReference type="EMBL" id="AEYP01026622">
    <property type="status" value="NOT_ANNOTATED_CDS"/>
    <property type="molecule type" value="Genomic_DNA"/>
</dbReference>
<evidence type="ECO:0000313" key="2">
    <source>
        <dbReference type="Ensembl" id="ENSMPUP00000003370.1"/>
    </source>
</evidence>
<organism evidence="2">
    <name type="scientific">Mustela putorius furo</name>
    <name type="common">European domestic ferret</name>
    <name type="synonym">Mustela furo</name>
    <dbReference type="NCBI Taxonomy" id="9669"/>
    <lineage>
        <taxon>Eukaryota</taxon>
        <taxon>Metazoa</taxon>
        <taxon>Chordata</taxon>
        <taxon>Craniata</taxon>
        <taxon>Vertebrata</taxon>
        <taxon>Euteleostomi</taxon>
        <taxon>Mammalia</taxon>
        <taxon>Eutheria</taxon>
        <taxon>Laurasiatheria</taxon>
        <taxon>Carnivora</taxon>
        <taxon>Caniformia</taxon>
        <taxon>Musteloidea</taxon>
        <taxon>Mustelidae</taxon>
        <taxon>Mustelinae</taxon>
        <taxon>Mustela</taxon>
    </lineage>
</organism>
<protein>
    <submittedName>
        <fullName evidence="2">Uncharacterized protein</fullName>
    </submittedName>
</protein>
<proteinExistence type="predicted"/>
<dbReference type="Ensembl" id="ENSMPUT00000003436.1">
    <property type="protein sequence ID" value="ENSMPUP00000003370.1"/>
    <property type="gene ID" value="ENSMPUG00000003401.1"/>
</dbReference>
<evidence type="ECO:0000256" key="1">
    <source>
        <dbReference type="SAM" id="MobiDB-lite"/>
    </source>
</evidence>
<dbReference type="HOGENOM" id="CLU_2157547_0_0_1"/>